<dbReference type="AlphaFoldDB" id="A0A1I2LWT8"/>
<reference evidence="1 2" key="1">
    <citation type="submission" date="2016-10" db="EMBL/GenBank/DDBJ databases">
        <authorList>
            <person name="de Groot N.N."/>
        </authorList>
    </citation>
    <scope>NUCLEOTIDE SEQUENCE [LARGE SCALE GENOMIC DNA]</scope>
    <source>
        <strain evidence="1 2">CPCC 202808</strain>
    </source>
</reference>
<organism evidence="1 2">
    <name type="scientific">Actinopolymorpha cephalotaxi</name>
    <dbReference type="NCBI Taxonomy" id="504797"/>
    <lineage>
        <taxon>Bacteria</taxon>
        <taxon>Bacillati</taxon>
        <taxon>Actinomycetota</taxon>
        <taxon>Actinomycetes</taxon>
        <taxon>Propionibacteriales</taxon>
        <taxon>Actinopolymorphaceae</taxon>
        <taxon>Actinopolymorpha</taxon>
    </lineage>
</organism>
<accession>A0A1I2LWT8</accession>
<gene>
    <name evidence="1" type="ORF">SAMN05421678_102283</name>
</gene>
<dbReference type="Proteomes" id="UP000199052">
    <property type="component" value="Unassembled WGS sequence"/>
</dbReference>
<dbReference type="EMBL" id="FOOI01000002">
    <property type="protein sequence ID" value="SFF81967.1"/>
    <property type="molecule type" value="Genomic_DNA"/>
</dbReference>
<evidence type="ECO:0000313" key="2">
    <source>
        <dbReference type="Proteomes" id="UP000199052"/>
    </source>
</evidence>
<name>A0A1I2LWT8_9ACTN</name>
<proteinExistence type="predicted"/>
<sequence>MSVPPTECLTVPLESPEGLVPPFRPKVETEPKLPVPVPSRSVTVLLVKFDVARSRLPSRLKSRTTTPCGPVPIVKLVAVPKLPVPVPRRTDTESEPKLPTT</sequence>
<evidence type="ECO:0000313" key="1">
    <source>
        <dbReference type="EMBL" id="SFF81967.1"/>
    </source>
</evidence>
<dbReference type="STRING" id="504797.SAMN05421678_102283"/>
<protein>
    <submittedName>
        <fullName evidence="1">Uncharacterized protein</fullName>
    </submittedName>
</protein>